<dbReference type="AlphaFoldDB" id="A0A6N7XH91"/>
<dbReference type="EMBL" id="VUNE01000003">
    <property type="protein sequence ID" value="MST62717.1"/>
    <property type="molecule type" value="Genomic_DNA"/>
</dbReference>
<dbReference type="PANTHER" id="PTHR43826:SF3">
    <property type="entry name" value="GLUCOSE-6-PHOSPHATE EXCHANGER SLC37A4"/>
    <property type="match status" value="1"/>
</dbReference>
<feature type="transmembrane region" description="Helical" evidence="6">
    <location>
        <begin position="401"/>
        <end position="418"/>
    </location>
</feature>
<comment type="subcellular location">
    <subcellularLocation>
        <location evidence="1">Cell membrane</location>
        <topology evidence="1">Multi-pass membrane protein</topology>
    </subcellularLocation>
</comment>
<feature type="transmembrane region" description="Helical" evidence="6">
    <location>
        <begin position="179"/>
        <end position="197"/>
    </location>
</feature>
<gene>
    <name evidence="8" type="ORF">FYJ71_07025</name>
</gene>
<keyword evidence="3 6" id="KW-0812">Transmembrane</keyword>
<feature type="transmembrane region" description="Helical" evidence="6">
    <location>
        <begin position="21"/>
        <end position="39"/>
    </location>
</feature>
<dbReference type="PROSITE" id="PS50850">
    <property type="entry name" value="MFS"/>
    <property type="match status" value="1"/>
</dbReference>
<evidence type="ECO:0000256" key="5">
    <source>
        <dbReference type="ARBA" id="ARBA00023136"/>
    </source>
</evidence>
<protein>
    <submittedName>
        <fullName evidence="8">MFS transporter</fullName>
    </submittedName>
</protein>
<feature type="transmembrane region" description="Helical" evidence="6">
    <location>
        <begin position="51"/>
        <end position="69"/>
    </location>
</feature>
<feature type="transmembrane region" description="Helical" evidence="6">
    <location>
        <begin position="274"/>
        <end position="295"/>
    </location>
</feature>
<dbReference type="RefSeq" id="WP_154538077.1">
    <property type="nucleotide sequence ID" value="NZ_VUNE01000003.1"/>
</dbReference>
<evidence type="ECO:0000256" key="6">
    <source>
        <dbReference type="SAM" id="Phobius"/>
    </source>
</evidence>
<keyword evidence="9" id="KW-1185">Reference proteome</keyword>
<dbReference type="InterPro" id="IPR051337">
    <property type="entry name" value="OPA_Antiporter"/>
</dbReference>
<feature type="transmembrane region" description="Helical" evidence="6">
    <location>
        <begin position="114"/>
        <end position="132"/>
    </location>
</feature>
<organism evidence="8 9">
    <name type="scientific">Peptostreptococcus porci</name>
    <dbReference type="NCBI Taxonomy" id="2652282"/>
    <lineage>
        <taxon>Bacteria</taxon>
        <taxon>Bacillati</taxon>
        <taxon>Bacillota</taxon>
        <taxon>Clostridia</taxon>
        <taxon>Peptostreptococcales</taxon>
        <taxon>Peptostreptococcaceae</taxon>
        <taxon>Peptostreptococcus</taxon>
    </lineage>
</organism>
<evidence type="ECO:0000313" key="9">
    <source>
        <dbReference type="Proteomes" id="UP000440713"/>
    </source>
</evidence>
<accession>A0A6N7XH91</accession>
<feature type="transmembrane region" description="Helical" evidence="6">
    <location>
        <begin position="329"/>
        <end position="350"/>
    </location>
</feature>
<dbReference type="GO" id="GO:0061513">
    <property type="term" value="F:glucose 6-phosphate:phosphate antiporter activity"/>
    <property type="evidence" value="ECO:0007669"/>
    <property type="project" value="TreeGrafter"/>
</dbReference>
<name>A0A6N7XH91_9FIRM</name>
<comment type="caution">
    <text evidence="8">The sequence shown here is derived from an EMBL/GenBank/DDBJ whole genome shotgun (WGS) entry which is preliminary data.</text>
</comment>
<dbReference type="InterPro" id="IPR020846">
    <property type="entry name" value="MFS_dom"/>
</dbReference>
<evidence type="ECO:0000313" key="8">
    <source>
        <dbReference type="EMBL" id="MST62717.1"/>
    </source>
</evidence>
<keyword evidence="2" id="KW-0813">Transport</keyword>
<dbReference type="Pfam" id="PF07690">
    <property type="entry name" value="MFS_1"/>
    <property type="match status" value="1"/>
</dbReference>
<keyword evidence="4 6" id="KW-1133">Transmembrane helix</keyword>
<evidence type="ECO:0000256" key="1">
    <source>
        <dbReference type="ARBA" id="ARBA00004651"/>
    </source>
</evidence>
<dbReference type="InterPro" id="IPR011701">
    <property type="entry name" value="MFS"/>
</dbReference>
<feature type="transmembrane region" description="Helical" evidence="6">
    <location>
        <begin position="144"/>
        <end position="173"/>
    </location>
</feature>
<reference evidence="8 9" key="1">
    <citation type="submission" date="2019-08" db="EMBL/GenBank/DDBJ databases">
        <title>In-depth cultivation of the pig gut microbiome towards novel bacterial diversity and tailored functional studies.</title>
        <authorList>
            <person name="Wylensek D."/>
            <person name="Hitch T.C.A."/>
            <person name="Clavel T."/>
        </authorList>
    </citation>
    <scope>NUCLEOTIDE SEQUENCE [LARGE SCALE GENOMIC DNA]</scope>
    <source>
        <strain evidence="8 9">WCA-SAB-591-4A-A</strain>
    </source>
</reference>
<dbReference type="Proteomes" id="UP000440713">
    <property type="component" value="Unassembled WGS sequence"/>
</dbReference>
<dbReference type="GO" id="GO:0035435">
    <property type="term" value="P:phosphate ion transmembrane transport"/>
    <property type="evidence" value="ECO:0007669"/>
    <property type="project" value="TreeGrafter"/>
</dbReference>
<keyword evidence="5 6" id="KW-0472">Membrane</keyword>
<feature type="transmembrane region" description="Helical" evidence="6">
    <location>
        <begin position="304"/>
        <end position="323"/>
    </location>
</feature>
<proteinExistence type="predicted"/>
<dbReference type="Gene3D" id="1.20.1250.20">
    <property type="entry name" value="MFS general substrate transporter like domains"/>
    <property type="match status" value="2"/>
</dbReference>
<evidence type="ECO:0000256" key="2">
    <source>
        <dbReference type="ARBA" id="ARBA00022448"/>
    </source>
</evidence>
<feature type="domain" description="Major facilitator superfamily (MFS) profile" evidence="7">
    <location>
        <begin position="23"/>
        <end position="423"/>
    </location>
</feature>
<dbReference type="SUPFAM" id="SSF103473">
    <property type="entry name" value="MFS general substrate transporter"/>
    <property type="match status" value="1"/>
</dbReference>
<evidence type="ECO:0000256" key="4">
    <source>
        <dbReference type="ARBA" id="ARBA00022989"/>
    </source>
</evidence>
<dbReference type="InterPro" id="IPR000849">
    <property type="entry name" value="Sugar_P_transporter"/>
</dbReference>
<dbReference type="PIRSF" id="PIRSF002808">
    <property type="entry name" value="Hexose_phosphate_transp"/>
    <property type="match status" value="1"/>
</dbReference>
<dbReference type="GO" id="GO:0005886">
    <property type="term" value="C:plasma membrane"/>
    <property type="evidence" value="ECO:0007669"/>
    <property type="project" value="UniProtKB-SubCell"/>
</dbReference>
<feature type="transmembrane region" description="Helical" evidence="6">
    <location>
        <begin position="245"/>
        <end position="268"/>
    </location>
</feature>
<evidence type="ECO:0000256" key="3">
    <source>
        <dbReference type="ARBA" id="ARBA00022692"/>
    </source>
</evidence>
<sequence>MKFMKELTKAEKIKKVESYRWIVWSILAIMYIFVTFHRMAPGVVKNDLQEAFNVGVAQFANIGSMYFYAYFIMQIPSGILADKLGPKKTVFIFSLLAAVGSVAFGMAPNISVAYISRFAVGIGVSVIFICLIKIQSRWFYSRNFALMIGFVGLAANLGAVIAQTPLVIAVSHFGWRSTFVYMGVAMLLFAILALIFVKDDPKDVGLPGMDELENRPQVSVDINVIDALKSVIGNKRTWVISLPYIGLYTGYVILFGTYGISFIMQAYGISKIAAANYIIFAIVGSAVSGLVIGYLSDKFKNRKIPLILCSLITLLGWILFIIFKVPQSLLAPFLFVFGFVMTGFTMCWTVGNEVNDRNLSGVATGVVNCIGFLGAAVVPVVMGKIIDANKALPEVGYRKAFMVLIVIVCVGALASFFTKETRGENIYKG</sequence>
<dbReference type="InterPro" id="IPR036259">
    <property type="entry name" value="MFS_trans_sf"/>
</dbReference>
<feature type="transmembrane region" description="Helical" evidence="6">
    <location>
        <begin position="90"/>
        <end position="108"/>
    </location>
</feature>
<evidence type="ECO:0000259" key="7">
    <source>
        <dbReference type="PROSITE" id="PS50850"/>
    </source>
</evidence>
<dbReference type="PANTHER" id="PTHR43826">
    <property type="entry name" value="GLUCOSE-6-PHOSPHATE EXCHANGER SLC37A4"/>
    <property type="match status" value="1"/>
</dbReference>
<feature type="transmembrane region" description="Helical" evidence="6">
    <location>
        <begin position="362"/>
        <end position="381"/>
    </location>
</feature>